<feature type="compositionally biased region" description="Polar residues" evidence="1">
    <location>
        <begin position="299"/>
        <end position="311"/>
    </location>
</feature>
<dbReference type="Gene3D" id="1.10.472.10">
    <property type="entry name" value="Cyclin-like"/>
    <property type="match status" value="1"/>
</dbReference>
<accession>A0A8H3EBV3</accession>
<dbReference type="InterPro" id="IPR013922">
    <property type="entry name" value="Cyclin_PHO80-like"/>
</dbReference>
<dbReference type="InterPro" id="IPR036915">
    <property type="entry name" value="Cyclin-like_sf"/>
</dbReference>
<feature type="region of interest" description="Disordered" evidence="1">
    <location>
        <begin position="540"/>
        <end position="559"/>
    </location>
</feature>
<dbReference type="Proteomes" id="UP000664521">
    <property type="component" value="Unassembled WGS sequence"/>
</dbReference>
<comment type="caution">
    <text evidence="2">The sequence shown here is derived from an EMBL/GenBank/DDBJ whole genome shotgun (WGS) entry which is preliminary data.</text>
</comment>
<feature type="compositionally biased region" description="Pro residues" evidence="1">
    <location>
        <begin position="319"/>
        <end position="335"/>
    </location>
</feature>
<dbReference type="AlphaFoldDB" id="A0A8H3EBV3"/>
<dbReference type="GO" id="GO:0005634">
    <property type="term" value="C:nucleus"/>
    <property type="evidence" value="ECO:0007669"/>
    <property type="project" value="TreeGrafter"/>
</dbReference>
<dbReference type="Pfam" id="PF08613">
    <property type="entry name" value="Cyclin"/>
    <property type="match status" value="1"/>
</dbReference>
<dbReference type="GO" id="GO:0000307">
    <property type="term" value="C:cyclin-dependent protein kinase holoenzyme complex"/>
    <property type="evidence" value="ECO:0007669"/>
    <property type="project" value="TreeGrafter"/>
</dbReference>
<proteinExistence type="predicted"/>
<dbReference type="PANTHER" id="PTHR15615">
    <property type="match status" value="1"/>
</dbReference>
<reference evidence="2" key="1">
    <citation type="submission" date="2021-03" db="EMBL/GenBank/DDBJ databases">
        <authorList>
            <person name="Tagirdzhanova G."/>
        </authorList>
    </citation>
    <scope>NUCLEOTIDE SEQUENCE</scope>
</reference>
<feature type="region of interest" description="Disordered" evidence="1">
    <location>
        <begin position="271"/>
        <end position="506"/>
    </location>
</feature>
<evidence type="ECO:0000313" key="2">
    <source>
        <dbReference type="EMBL" id="CAF9904196.1"/>
    </source>
</evidence>
<evidence type="ECO:0008006" key="4">
    <source>
        <dbReference type="Google" id="ProtNLM"/>
    </source>
</evidence>
<evidence type="ECO:0000256" key="1">
    <source>
        <dbReference type="SAM" id="MobiDB-lite"/>
    </source>
</evidence>
<feature type="region of interest" description="Disordered" evidence="1">
    <location>
        <begin position="565"/>
        <end position="589"/>
    </location>
</feature>
<keyword evidence="3" id="KW-1185">Reference proteome</keyword>
<sequence length="589" mass="64651">MEMDVNPLLTSNQGPLQYKGVPVVASNNSSYAASQGSIGNTTYTSRAQPVRESYYPTHRSHNSTSGEETAGSRAEVSRRRNSEGSDIVHYLQIPRSINDSKGSLAEFAAQITCLFWFESSTKLCLVEETKNGLEPAEPLLSEAMPTSGFRKWVTTILSTTQVTQNVILLALMFIHRLKRLNPGVKGKLGSEYRLLTVALMLGNKFLDDNTYTNKTWAEVSGISVQEIHIMEVEFLSNMRYTLYVSDKEWEAWHIKLGLFWSYFAKASKKPLDSEPRRPGIEAPNPNFSSNLPSPPGSNHTSPPYSTSQSFGHTALPHPLSIPPYLPPSAPSPLPQLPAVDARFSVRKRSRDDDSYEPPSKRPALPSSISSVSSSTTVTPSTIRGSNPPAPRLPMPNLSISTSGQSTSYNYPHGTQLPAPNRPSTGQTTGPARWPQSNQLPSLPQQSPFAPPSGANFTGGAEWQSRQSPYGASSATPSPTSYHFPQSQHTPTHLSPSGFPITRHSPYKPVRSVNTLLVPPPSASMHDPPQNLGYDQMHYQPLGKPGERRSGTLPYVHPDEWSQAAPNQPFFLPQPVHYPIPQQGAQSRVR</sequence>
<dbReference type="GO" id="GO:0016538">
    <property type="term" value="F:cyclin-dependent protein serine/threonine kinase regulator activity"/>
    <property type="evidence" value="ECO:0007669"/>
    <property type="project" value="TreeGrafter"/>
</dbReference>
<feature type="compositionally biased region" description="Low complexity" evidence="1">
    <location>
        <begin position="365"/>
        <end position="382"/>
    </location>
</feature>
<dbReference type="CDD" id="cd20557">
    <property type="entry name" value="CYCLIN_ScPCL1-like"/>
    <property type="match status" value="1"/>
</dbReference>
<protein>
    <recommendedName>
        <fullName evidence="4">Cyclin</fullName>
    </recommendedName>
</protein>
<dbReference type="EMBL" id="CAJPDS010000002">
    <property type="protein sequence ID" value="CAF9904196.1"/>
    <property type="molecule type" value="Genomic_DNA"/>
</dbReference>
<feature type="compositionally biased region" description="Low complexity" evidence="1">
    <location>
        <begin position="434"/>
        <end position="447"/>
    </location>
</feature>
<dbReference type="GO" id="GO:0019901">
    <property type="term" value="F:protein kinase binding"/>
    <property type="evidence" value="ECO:0007669"/>
    <property type="project" value="InterPro"/>
</dbReference>
<organism evidence="2 3">
    <name type="scientific">Heterodermia speciosa</name>
    <dbReference type="NCBI Taxonomy" id="116794"/>
    <lineage>
        <taxon>Eukaryota</taxon>
        <taxon>Fungi</taxon>
        <taxon>Dikarya</taxon>
        <taxon>Ascomycota</taxon>
        <taxon>Pezizomycotina</taxon>
        <taxon>Lecanoromycetes</taxon>
        <taxon>OSLEUM clade</taxon>
        <taxon>Lecanoromycetidae</taxon>
        <taxon>Caliciales</taxon>
        <taxon>Physciaceae</taxon>
        <taxon>Heterodermia</taxon>
    </lineage>
</organism>
<feature type="compositionally biased region" description="Polar residues" evidence="1">
    <location>
        <begin position="463"/>
        <end position="494"/>
    </location>
</feature>
<gene>
    <name evidence="2" type="ORF">HETSPECPRED_003416</name>
</gene>
<name>A0A8H3EBV3_9LECA</name>
<dbReference type="SUPFAM" id="SSF47954">
    <property type="entry name" value="Cyclin-like"/>
    <property type="match status" value="1"/>
</dbReference>
<evidence type="ECO:0000313" key="3">
    <source>
        <dbReference type="Proteomes" id="UP000664521"/>
    </source>
</evidence>
<dbReference type="PANTHER" id="PTHR15615:SF118">
    <property type="entry name" value="CYCLIN, HYPOTHETICAL (EUROFUNG)"/>
    <property type="match status" value="1"/>
</dbReference>
<feature type="region of interest" description="Disordered" evidence="1">
    <location>
        <begin position="54"/>
        <end position="81"/>
    </location>
</feature>
<dbReference type="OrthoDB" id="442243at2759"/>
<feature type="compositionally biased region" description="Polar residues" evidence="1">
    <location>
        <begin position="397"/>
        <end position="409"/>
    </location>
</feature>